<dbReference type="Gene3D" id="2.60.120.1390">
    <property type="match status" value="2"/>
</dbReference>
<proteinExistence type="predicted"/>
<keyword evidence="1" id="KW-0732">Signal</keyword>
<organism evidence="2 3">
    <name type="scientific">Niabella drilacis (strain DSM 25811 / CCM 8410 / CCUG 62505 / LMG 26954 / E90)</name>
    <dbReference type="NCBI Taxonomy" id="1285928"/>
    <lineage>
        <taxon>Bacteria</taxon>
        <taxon>Pseudomonadati</taxon>
        <taxon>Bacteroidota</taxon>
        <taxon>Chitinophagia</taxon>
        <taxon>Chitinophagales</taxon>
        <taxon>Chitinophagaceae</taxon>
        <taxon>Niabella</taxon>
    </lineage>
</organism>
<gene>
    <name evidence="2" type="ORF">SAMN04487894_101564</name>
</gene>
<dbReference type="EMBL" id="FMZO01000001">
    <property type="protein sequence ID" value="SDC19261.1"/>
    <property type="molecule type" value="Genomic_DNA"/>
</dbReference>
<accession>A0A1G6JKR4</accession>
<feature type="chain" id="PRO_5011672093" description="DUF2961 domain-containing protein" evidence="1">
    <location>
        <begin position="23"/>
        <end position="642"/>
    </location>
</feature>
<keyword evidence="3" id="KW-1185">Reference proteome</keyword>
<protein>
    <recommendedName>
        <fullName evidence="4">DUF2961 domain-containing protein</fullName>
    </recommendedName>
</protein>
<dbReference type="AlphaFoldDB" id="A0A1G6JKR4"/>
<evidence type="ECO:0000313" key="3">
    <source>
        <dbReference type="Proteomes" id="UP000198757"/>
    </source>
</evidence>
<reference evidence="3" key="1">
    <citation type="submission" date="2016-10" db="EMBL/GenBank/DDBJ databases">
        <authorList>
            <person name="Varghese N."/>
            <person name="Submissions S."/>
        </authorList>
    </citation>
    <scope>NUCLEOTIDE SEQUENCE [LARGE SCALE GENOMIC DNA]</scope>
    <source>
        <strain evidence="3">DSM 25811 / CCM 8410 / LMG 26954 / E90</strain>
    </source>
</reference>
<sequence length="642" mass="71300">MKRFAACCSLLLFLFAGVKGLAQVPVTFATELERLYSLKALPQYREGTLVKQVSSYDTTGGNDDGFGGRYSYLRKEPGGLVIFDQQGQGVIERIWTPTPTDDTLDFYFDGNTLPGLSVRFRDLFNNTSAPFLKPLADHKVGGFYSYIPIPYHKGCKIVFRGARILFHQIQYRRYDARYQVHTFQKEEVPAAYGHLKKAVALWNNTDPDIRNFYAAPPAVITKQLLLQPGTSGTIAALHQGGRVLGLELKPAAAFDGILKQLDLKITWDDEARPAVLVPVADFFGFAFGSRSMESLLMGATPAKAYCYIPMPFDREAKIELVYRGGKAGQQPLDLAVAVYYSRQKRDPQKEGRFYAYWKQEKPLLGKPYVFLEGAGKGHYIGTLLQGQATDFIHFTEFFEGDDYTAIDGEMTAHGTGSEDYFNGGWYAQPGGWVERLGAPLSGCLDYSLPLGRTGGYRFFLTDKMPFGKSILHTMEHGPVNNNRQVQYTSVALYYAAEPIARSMAPDPANTRVYIPDTITFYTRLMQHLTYNGSLQLKEGAAVLTGNDNASLNIHIAEVPRGKYRVFLHPLKAVAGHLEVRIADAAGAQDWKLVQVPGGGRMADLFIGEVEVAGGLVPVNVLFRTTEQPPSLSFDRVSFSKIK</sequence>
<dbReference type="RefSeq" id="WP_090388485.1">
    <property type="nucleotide sequence ID" value="NZ_FMZO01000001.1"/>
</dbReference>
<dbReference type="STRING" id="1285928.SAMN04487894_101564"/>
<evidence type="ECO:0008006" key="4">
    <source>
        <dbReference type="Google" id="ProtNLM"/>
    </source>
</evidence>
<feature type="signal peptide" evidence="1">
    <location>
        <begin position="1"/>
        <end position="22"/>
    </location>
</feature>
<evidence type="ECO:0000256" key="1">
    <source>
        <dbReference type="SAM" id="SignalP"/>
    </source>
</evidence>
<dbReference type="InterPro" id="IPR021345">
    <property type="entry name" value="DUF2961"/>
</dbReference>
<evidence type="ECO:0000313" key="2">
    <source>
        <dbReference type="EMBL" id="SDC19261.1"/>
    </source>
</evidence>
<name>A0A1G6JKR4_NIADE</name>
<dbReference type="Proteomes" id="UP000198757">
    <property type="component" value="Unassembled WGS sequence"/>
</dbReference>
<dbReference type="Pfam" id="PF11175">
    <property type="entry name" value="DUF2961"/>
    <property type="match status" value="1"/>
</dbReference>
<dbReference type="OrthoDB" id="2518538at2"/>